<dbReference type="InterPro" id="IPR011989">
    <property type="entry name" value="ARM-like"/>
</dbReference>
<comment type="caution">
    <text evidence="2">The sequence shown here is derived from an EMBL/GenBank/DDBJ whole genome shotgun (WGS) entry which is preliminary data.</text>
</comment>
<evidence type="ECO:0000313" key="2">
    <source>
        <dbReference type="EMBL" id="MBB6146931.1"/>
    </source>
</evidence>
<feature type="domain" description="Putative zinc-finger" evidence="1">
    <location>
        <begin position="5"/>
        <end position="38"/>
    </location>
</feature>
<dbReference type="EMBL" id="JACHEK010000011">
    <property type="protein sequence ID" value="MBB6146931.1"/>
    <property type="molecule type" value="Genomic_DNA"/>
</dbReference>
<dbReference type="InterPro" id="IPR027383">
    <property type="entry name" value="Znf_put"/>
</dbReference>
<evidence type="ECO:0000313" key="3">
    <source>
        <dbReference type="Proteomes" id="UP000538666"/>
    </source>
</evidence>
<dbReference type="AlphaFoldDB" id="A0A841K727"/>
<dbReference type="Proteomes" id="UP000538666">
    <property type="component" value="Unassembled WGS sequence"/>
</dbReference>
<dbReference type="RefSeq" id="WP_050061217.1">
    <property type="nucleotide sequence ID" value="NZ_JACHEK010000011.1"/>
</dbReference>
<dbReference type="SUPFAM" id="SSF48371">
    <property type="entry name" value="ARM repeat"/>
    <property type="match status" value="1"/>
</dbReference>
<dbReference type="InterPro" id="IPR016024">
    <property type="entry name" value="ARM-type_fold"/>
</dbReference>
<accession>A0A841K727</accession>
<gene>
    <name evidence="2" type="ORF">HNQ77_004912</name>
</gene>
<evidence type="ECO:0000259" key="1">
    <source>
        <dbReference type="Pfam" id="PF13490"/>
    </source>
</evidence>
<dbReference type="Gene3D" id="1.25.10.10">
    <property type="entry name" value="Leucine-rich Repeat Variant"/>
    <property type="match status" value="1"/>
</dbReference>
<dbReference type="InterPro" id="IPR041916">
    <property type="entry name" value="Anti_sigma_zinc_sf"/>
</dbReference>
<reference evidence="2 3" key="1">
    <citation type="submission" date="2020-08" db="EMBL/GenBank/DDBJ databases">
        <title>Genomic Encyclopedia of Type Strains, Phase IV (KMG-IV): sequencing the most valuable type-strain genomes for metagenomic binning, comparative biology and taxonomic classification.</title>
        <authorList>
            <person name="Goeker M."/>
        </authorList>
    </citation>
    <scope>NUCLEOTIDE SEQUENCE [LARGE SCALE GENOMIC DNA]</scope>
    <source>
        <strain evidence="2 3">DSM 103733</strain>
    </source>
</reference>
<name>A0A841K727_9BACT</name>
<dbReference type="Pfam" id="PF13490">
    <property type="entry name" value="zf-HC2"/>
    <property type="match status" value="1"/>
</dbReference>
<proteinExistence type="predicted"/>
<sequence>MTMKCETAQERIALAVYGELADDQKHQLEQHLAACDACLQEWEGAQALAKAMSLLPVEEPSANLVARSRMRLEEALDTLPHGGWLFQLSRQFSQGMNRLRSAPVAASALLVVGLSAGAYGGFWTGEHAHAGEQAKLVQPSASSAAISEDQAAPIANVSSVVQQPGSKNIEVRYDRLLPGSMQGSSDDPAIRQLLLLGAQNRLNPDVRASSVALLADGCRNRHLCDDAPVRNTLMVSLLYDSSLPVRLKALDGLQPYIANDTRVRDAVLQSLLNDPDTQVKTQAIGLLEPVQGDSSVREVLHTVAARDDSPQIRDVSQQVLNQVQQIQ</sequence>
<protein>
    <submittedName>
        <fullName evidence="2">Anti-sigma factor RsiW</fullName>
    </submittedName>
</protein>
<keyword evidence="3" id="KW-1185">Reference proteome</keyword>
<organism evidence="2 3">
    <name type="scientific">Silvibacterium bohemicum</name>
    <dbReference type="NCBI Taxonomy" id="1577686"/>
    <lineage>
        <taxon>Bacteria</taxon>
        <taxon>Pseudomonadati</taxon>
        <taxon>Acidobacteriota</taxon>
        <taxon>Terriglobia</taxon>
        <taxon>Terriglobales</taxon>
        <taxon>Acidobacteriaceae</taxon>
        <taxon>Silvibacterium</taxon>
    </lineage>
</organism>
<dbReference type="Gene3D" id="1.10.10.1320">
    <property type="entry name" value="Anti-sigma factor, zinc-finger domain"/>
    <property type="match status" value="1"/>
</dbReference>
<dbReference type="OrthoDB" id="113002at2"/>